<feature type="compositionally biased region" description="Acidic residues" evidence="1">
    <location>
        <begin position="441"/>
        <end position="453"/>
    </location>
</feature>
<feature type="compositionally biased region" description="Polar residues" evidence="1">
    <location>
        <begin position="139"/>
        <end position="152"/>
    </location>
</feature>
<dbReference type="AlphaFoldDB" id="A0A0C9UWH3"/>
<evidence type="ECO:0000256" key="1">
    <source>
        <dbReference type="SAM" id="MobiDB-lite"/>
    </source>
</evidence>
<protein>
    <submittedName>
        <fullName evidence="2">Uncharacterized protein</fullName>
    </submittedName>
</protein>
<dbReference type="HOGENOM" id="CLU_037356_0_0_1"/>
<dbReference type="Proteomes" id="UP000054279">
    <property type="component" value="Unassembled WGS sequence"/>
</dbReference>
<feature type="region of interest" description="Disordered" evidence="1">
    <location>
        <begin position="409"/>
        <end position="453"/>
    </location>
</feature>
<organism evidence="2 3">
    <name type="scientific">Sphaerobolus stellatus (strain SS14)</name>
    <dbReference type="NCBI Taxonomy" id="990650"/>
    <lineage>
        <taxon>Eukaryota</taxon>
        <taxon>Fungi</taxon>
        <taxon>Dikarya</taxon>
        <taxon>Basidiomycota</taxon>
        <taxon>Agaricomycotina</taxon>
        <taxon>Agaricomycetes</taxon>
        <taxon>Phallomycetidae</taxon>
        <taxon>Geastrales</taxon>
        <taxon>Sphaerobolaceae</taxon>
        <taxon>Sphaerobolus</taxon>
    </lineage>
</organism>
<dbReference type="OrthoDB" id="244061at2759"/>
<feature type="region of interest" description="Disordered" evidence="1">
    <location>
        <begin position="133"/>
        <end position="153"/>
    </location>
</feature>
<name>A0A0C9UWH3_SPHS4</name>
<proteinExistence type="predicted"/>
<evidence type="ECO:0000313" key="3">
    <source>
        <dbReference type="Proteomes" id="UP000054279"/>
    </source>
</evidence>
<reference evidence="2 3" key="1">
    <citation type="submission" date="2014-06" db="EMBL/GenBank/DDBJ databases">
        <title>Evolutionary Origins and Diversification of the Mycorrhizal Mutualists.</title>
        <authorList>
            <consortium name="DOE Joint Genome Institute"/>
            <consortium name="Mycorrhizal Genomics Consortium"/>
            <person name="Kohler A."/>
            <person name="Kuo A."/>
            <person name="Nagy L.G."/>
            <person name="Floudas D."/>
            <person name="Copeland A."/>
            <person name="Barry K.W."/>
            <person name="Cichocki N."/>
            <person name="Veneault-Fourrey C."/>
            <person name="LaButti K."/>
            <person name="Lindquist E.A."/>
            <person name="Lipzen A."/>
            <person name="Lundell T."/>
            <person name="Morin E."/>
            <person name="Murat C."/>
            <person name="Riley R."/>
            <person name="Ohm R."/>
            <person name="Sun H."/>
            <person name="Tunlid A."/>
            <person name="Henrissat B."/>
            <person name="Grigoriev I.V."/>
            <person name="Hibbett D.S."/>
            <person name="Martin F."/>
        </authorList>
    </citation>
    <scope>NUCLEOTIDE SEQUENCE [LARGE SCALE GENOMIC DNA]</scope>
    <source>
        <strain evidence="2 3">SS14</strain>
    </source>
</reference>
<sequence>MSDSKKSQTTCSSNAADLLSQFREQQAKHDENRVEVSAVYGACFAYHPEGCDKCTSYLAHLLEDIERRPSRYTFNKDEILDGINEAWPDIGEYIQQMDEARATFERELYEEQPKIIIDLETQLESLQPPTLSERVMTPPHTTESSTGSNLPLTSPVKVQYSRKRARKLYENNSFRNKVRKYDTRPDHWSLYMWQALTGWHKNPMSVPNVLREDNDGYFLEEDIDVAAWLNKVIGELPCQAIMTCMKAIFGNRINFETVFSGFDSNLLCAEMHQKRWITDASTPLRIGSHVTKGIKGKAQIDSVQIPTGPDFLALVLEHCSLSREQIYTKIIPYMIRDDAKRPFSAAAVERAAHMALRQQEQAPYKGKHIATGNSQSKPSVHAPTPAKAGVSSRQQLDADLEVYGQVREQVLPYEEAPPSGEPEVEDTASAGVHKTLHDESNMDVDPELDDIYG</sequence>
<accession>A0A0C9UWH3</accession>
<dbReference type="EMBL" id="KN837278">
    <property type="protein sequence ID" value="KIJ29676.1"/>
    <property type="molecule type" value="Genomic_DNA"/>
</dbReference>
<keyword evidence="3" id="KW-1185">Reference proteome</keyword>
<gene>
    <name evidence="2" type="ORF">M422DRAFT_268904</name>
</gene>
<feature type="region of interest" description="Disordered" evidence="1">
    <location>
        <begin position="360"/>
        <end position="393"/>
    </location>
</feature>
<evidence type="ECO:0000313" key="2">
    <source>
        <dbReference type="EMBL" id="KIJ29676.1"/>
    </source>
</evidence>